<keyword evidence="2" id="KW-0800">Toxin</keyword>
<dbReference type="EMBL" id="BPLQ01006967">
    <property type="protein sequence ID" value="GIY26748.1"/>
    <property type="molecule type" value="Genomic_DNA"/>
</dbReference>
<dbReference type="GO" id="GO:0090729">
    <property type="term" value="F:toxin activity"/>
    <property type="evidence" value="ECO:0007669"/>
    <property type="project" value="UniProtKB-KW"/>
</dbReference>
<name>A0AAV4S3W9_9ARAC</name>
<feature type="compositionally biased region" description="Polar residues" evidence="4">
    <location>
        <begin position="223"/>
        <end position="233"/>
    </location>
</feature>
<gene>
    <name evidence="6" type="primary">AVEN_94196_1</name>
    <name evidence="6" type="ORF">CDAR_612301</name>
</gene>
<comment type="caution">
    <text evidence="6">The sequence shown here is derived from an EMBL/GenBank/DDBJ whole genome shotgun (WGS) entry which is preliminary data.</text>
</comment>
<dbReference type="Proteomes" id="UP001054837">
    <property type="component" value="Unassembled WGS sequence"/>
</dbReference>
<protein>
    <submittedName>
        <fullName evidence="6">WAP domain-containing protein</fullName>
    </submittedName>
</protein>
<dbReference type="GO" id="GO:0005576">
    <property type="term" value="C:extracellular region"/>
    <property type="evidence" value="ECO:0007669"/>
    <property type="project" value="InterPro"/>
</dbReference>
<evidence type="ECO:0000313" key="6">
    <source>
        <dbReference type="EMBL" id="GIY26748.1"/>
    </source>
</evidence>
<dbReference type="Gene3D" id="4.10.75.10">
    <property type="entry name" value="Elafin-like"/>
    <property type="match status" value="1"/>
</dbReference>
<keyword evidence="7" id="KW-1185">Reference proteome</keyword>
<feature type="region of interest" description="Disordered" evidence="4">
    <location>
        <begin position="213"/>
        <end position="241"/>
    </location>
</feature>
<feature type="region of interest" description="Disordered" evidence="4">
    <location>
        <begin position="1308"/>
        <end position="1327"/>
    </location>
</feature>
<feature type="compositionally biased region" description="Basic and acidic residues" evidence="4">
    <location>
        <begin position="1308"/>
        <end position="1318"/>
    </location>
</feature>
<sequence>MLPCPEKKILESDHSATYRVQLYVISAILFSFYLGLPHQALSSLPEAPKAREVALKRRDKIEISAFSDDKKWKCPERSPTLCSNADYEYGCKSHSDCPDYQLCCLFACSYGCVRPVPVPQIIAEGYDPYESDGLNSIDTGFDKSLKIQNPTTRNGIRFNNTNNENQMLYRKHNQNMNMAENFLDGTFMPKSAMTPSLECTEEDEDNMIDTGADSPMKLKKSSKQATTGCNNKTDGQEHNNRHEIKNASFGSFGGAKSSQIELPATHLDTANSSRKVKNVSIDTDAGKASVMKLSNKIMNMLHQKFASNSYLSRYIDKLQDTKVLNKIKDNGMIEDKSIDNVGETPSDNKLNNKNELSNMLYRQFANIYLSRHNDKLDDTKAFNKIKDKEVIRTTTTSAKKFGNKTNEILNMLYRKFASKDYLWRNNDKFNNTKTFNKIENNAKTTGVKFDNKTNEILNMLYQKFVSNKHLSRENDKLNDTKTFIAIKDNGKPRNISSTVGKTTNTAKFNNKTNEILTLYQKFASSYLSRFNGKHKDEKTFNKTKDNGIIRNTSIDTAAEKTTSNNKMNKKNELLNTLYRKFANSYLSKYNDKFNDTKIFNNIKYNGMIRTTSIDTIDGKTTSAKKFDNKTNEILNKLYQKFADSYLSRFNGKQKDEKTFNKTKDNGIIRNTSIDTAAGKTTSDNKMNNKKEMKILYRTFVSYLSRYNDKLNDTKTFNNIKDNGMIRTTSIDTVVGKTRVSIAKKSSNKTNEILNMLYQEFVTDSYLWRNNDKLNDAKTFNIIKGNKISRNTTIDTDVGKTTSAQKFSNKNTEILNTLYQKFASNSYLLRNIDKFNVIKTLIKMKDNGMIRNISLDAAVGKTMSSKKFSNKTNEILNTLYRKFANSYLARYDDKLNDTKTFNEIEDNDMSRNASIDTAVGNTTSAKKLSNKTNEMLNILYQKFASSYLSRYSNKLNDKKTFNKVKDNEMIRTTSMDIAVGKTISSKKFSNKANEILNMYRKFANSYLSRHDDKFNDTKTLNKIKDNEMIKNTSIDTAVKNASSIKEFNNTIYNLLNMLHRQFASNSSLSKYNVTFNDIKTLEDLKPLAMNLTALFSKYIPSDKIDQRVLFKFLYKFLWTFREKIIKSKLVHNESDSAVAFAIDENSTVAHVTSEPFSNKSVPLPFQQSTQKELNMKLENRARDLLKYLTELRKSFENNNPKKENYLKMVAALKQNFIKLYRDFNRSNSTDNLNATRGHSLASGIHMGEYNISPFLSTSKQGIARKERPYTTLDYHKPPAQVIPAVDLFYRNFKQTSSGSLDATREYNTKENIQQDKENKNIISSVESSKSTTGVKEFKHIITSTKRNNQKTSSTTQSTDTNYLLFKQNYFDISNNTIDYENSQYTQKRNRNIKTIIHPLMIFKSTTKREELKYKVADDQKTITQEYVTSGLNPNPSKINITNLVYKKHNGSNILNVIKGGKYKDNIRQKSMQNQNFRHPLIMFKPTSRQKMLSTKIPKVSLIYRAFAPINSSERFNATKTYEKSKKNQQKYNNGENVPLPFSTIKYISRKSDLKHITINHQKSSIKWSAHLNYTSKPKTNLLYRVFEPSTYSSNVKSTKSI</sequence>
<proteinExistence type="predicted"/>
<evidence type="ECO:0000313" key="7">
    <source>
        <dbReference type="Proteomes" id="UP001054837"/>
    </source>
</evidence>
<dbReference type="InterPro" id="IPR036645">
    <property type="entry name" value="Elafin-like_sf"/>
</dbReference>
<keyword evidence="3" id="KW-0732">Signal</keyword>
<comment type="function">
    <text evidence="1">Has antibacterial activity.</text>
</comment>
<dbReference type="InterPro" id="IPR008197">
    <property type="entry name" value="WAP_dom"/>
</dbReference>
<accession>A0AAV4S3W9</accession>
<dbReference type="PROSITE" id="PS51390">
    <property type="entry name" value="WAP"/>
    <property type="match status" value="1"/>
</dbReference>
<dbReference type="GO" id="GO:0030414">
    <property type="term" value="F:peptidase inhibitor activity"/>
    <property type="evidence" value="ECO:0007669"/>
    <property type="project" value="InterPro"/>
</dbReference>
<feature type="domain" description="WAP" evidence="5">
    <location>
        <begin position="67"/>
        <end position="116"/>
    </location>
</feature>
<evidence type="ECO:0000256" key="3">
    <source>
        <dbReference type="ARBA" id="ARBA00022729"/>
    </source>
</evidence>
<evidence type="ECO:0000256" key="4">
    <source>
        <dbReference type="SAM" id="MobiDB-lite"/>
    </source>
</evidence>
<evidence type="ECO:0000256" key="1">
    <source>
        <dbReference type="ARBA" id="ARBA00002878"/>
    </source>
</evidence>
<evidence type="ECO:0000256" key="2">
    <source>
        <dbReference type="ARBA" id="ARBA00022656"/>
    </source>
</evidence>
<organism evidence="6 7">
    <name type="scientific">Caerostris darwini</name>
    <dbReference type="NCBI Taxonomy" id="1538125"/>
    <lineage>
        <taxon>Eukaryota</taxon>
        <taxon>Metazoa</taxon>
        <taxon>Ecdysozoa</taxon>
        <taxon>Arthropoda</taxon>
        <taxon>Chelicerata</taxon>
        <taxon>Arachnida</taxon>
        <taxon>Araneae</taxon>
        <taxon>Araneomorphae</taxon>
        <taxon>Entelegynae</taxon>
        <taxon>Araneoidea</taxon>
        <taxon>Araneidae</taxon>
        <taxon>Caerostris</taxon>
    </lineage>
</organism>
<reference evidence="6 7" key="1">
    <citation type="submission" date="2021-06" db="EMBL/GenBank/DDBJ databases">
        <title>Caerostris darwini draft genome.</title>
        <authorList>
            <person name="Kono N."/>
            <person name="Arakawa K."/>
        </authorList>
    </citation>
    <scope>NUCLEOTIDE SEQUENCE [LARGE SCALE GENOMIC DNA]</scope>
</reference>
<evidence type="ECO:0000259" key="5">
    <source>
        <dbReference type="PROSITE" id="PS51390"/>
    </source>
</evidence>